<dbReference type="GO" id="GO:0016840">
    <property type="term" value="F:carbon-nitrogen lyase activity"/>
    <property type="evidence" value="ECO:0007669"/>
    <property type="project" value="UniProtKB-UniRule"/>
</dbReference>
<comment type="cofactor">
    <cofactor evidence="8">
        <name>S-adenosyl-L-methionine</name>
        <dbReference type="ChEBI" id="CHEBI:59789"/>
    </cofactor>
    <text evidence="8">Binds 1 S-adenosyl-L-methionine per subunit.</text>
</comment>
<accession>A0A7K3WQ82</accession>
<dbReference type="AlphaFoldDB" id="A0A7K3WQ82"/>
<comment type="caution">
    <text evidence="10">The sequence shown here is derived from an EMBL/GenBank/DDBJ whole genome shotgun (WGS) entry which is preliminary data.</text>
</comment>
<comment type="cofactor">
    <cofactor evidence="8">
        <name>[4Fe-4S] cluster</name>
        <dbReference type="ChEBI" id="CHEBI:49883"/>
    </cofactor>
    <text evidence="8">Binds 1 [4Fe-4S] cluster. The cluster is coordinated with 3 cysteines and an exchangeable S-adenosyl-L-methionine.</text>
</comment>
<protein>
    <recommendedName>
        <fullName evidence="8">7-carboxy-7-deazaguanine synthase</fullName>
        <shortName evidence="8">CDG synthase</shortName>
        <ecNumber evidence="8">4.3.99.3</ecNumber>
    </recommendedName>
    <alternativeName>
        <fullName evidence="8">Queuosine biosynthesis protein QueE</fullName>
    </alternativeName>
</protein>
<dbReference type="PANTHER" id="PTHR42836:SF1">
    <property type="entry name" value="7-CARBOXY-7-DEAZAGUANINE SYNTHASE"/>
    <property type="match status" value="1"/>
</dbReference>
<feature type="binding site" evidence="8">
    <location>
        <position position="47"/>
    </location>
    <ligand>
        <name>[4Fe-4S] cluster</name>
        <dbReference type="ChEBI" id="CHEBI:49883"/>
        <note>4Fe-4S-S-AdoMet</note>
    </ligand>
</feature>
<dbReference type="PIRSF" id="PIRSF000370">
    <property type="entry name" value="QueE"/>
    <property type="match status" value="1"/>
</dbReference>
<dbReference type="CDD" id="cd01335">
    <property type="entry name" value="Radical_SAM"/>
    <property type="match status" value="1"/>
</dbReference>
<dbReference type="GO" id="GO:0000287">
    <property type="term" value="F:magnesium ion binding"/>
    <property type="evidence" value="ECO:0007669"/>
    <property type="project" value="UniProtKB-UniRule"/>
</dbReference>
<feature type="binding site" evidence="8">
    <location>
        <position position="84"/>
    </location>
    <ligand>
        <name>substrate</name>
    </ligand>
</feature>
<feature type="binding site" evidence="8">
    <location>
        <position position="39"/>
    </location>
    <ligand>
        <name>substrate</name>
    </ligand>
</feature>
<evidence type="ECO:0000256" key="4">
    <source>
        <dbReference type="ARBA" id="ARBA00022842"/>
    </source>
</evidence>
<feature type="domain" description="Radical SAM core" evidence="9">
    <location>
        <begin position="30"/>
        <end position="210"/>
    </location>
</feature>
<evidence type="ECO:0000256" key="2">
    <source>
        <dbReference type="ARBA" id="ARBA00022691"/>
    </source>
</evidence>
<feature type="binding site" evidence="8">
    <location>
        <position position="210"/>
    </location>
    <ligand>
        <name>substrate</name>
    </ligand>
</feature>
<dbReference type="EC" id="4.3.99.3" evidence="8"/>
<keyword evidence="5 8" id="KW-0408">Iron</keyword>
<keyword evidence="8" id="KW-0671">Queuosine biosynthesis</keyword>
<dbReference type="PANTHER" id="PTHR42836">
    <property type="entry name" value="7-CARBOXY-7-DEAZAGUANINE SYNTHASE"/>
    <property type="match status" value="1"/>
</dbReference>
<keyword evidence="2 8" id="KW-0949">S-adenosyl-L-methionine</keyword>
<sequence length="210" mass="23804">MQTSSISKPKTGLQLPVMEQFYTIQGEGSFTGCAAYFIRLAGCDVGCVWCDVKESWNAEGYPVLETTDLAEVAKESGTEIVVVTGGEPAMYDLNSLTSDLQNKGLRTHIETSGTHPIRGNWHWVCFSPKKFKKPLPEAYEKADELKVVIFNKHDFKWAETHAELVRKDCLLYLQPEWSKAEEMMPLITAYVKENPRWKISLQTHKYLGIP</sequence>
<evidence type="ECO:0000256" key="1">
    <source>
        <dbReference type="ARBA" id="ARBA00022485"/>
    </source>
</evidence>
<evidence type="ECO:0000256" key="7">
    <source>
        <dbReference type="ARBA" id="ARBA00023239"/>
    </source>
</evidence>
<feature type="binding site" evidence="8">
    <location>
        <begin position="127"/>
        <end position="129"/>
    </location>
    <ligand>
        <name>S-adenosyl-L-methionine</name>
        <dbReference type="ChEBI" id="CHEBI:59789"/>
    </ligand>
</feature>
<keyword evidence="7 8" id="KW-0456">Lyase</keyword>
<feature type="binding site" evidence="8">
    <location>
        <position position="50"/>
    </location>
    <ligand>
        <name>[4Fe-4S] cluster</name>
        <dbReference type="ChEBI" id="CHEBI:49883"/>
        <note>4Fe-4S-S-AdoMet</note>
    </ligand>
</feature>
<dbReference type="Pfam" id="PF04055">
    <property type="entry name" value="Radical_SAM"/>
    <property type="match status" value="1"/>
</dbReference>
<dbReference type="GO" id="GO:0051539">
    <property type="term" value="F:4 iron, 4 sulfur cluster binding"/>
    <property type="evidence" value="ECO:0007669"/>
    <property type="project" value="UniProtKB-UniRule"/>
</dbReference>
<evidence type="ECO:0000313" key="10">
    <source>
        <dbReference type="EMBL" id="NEN23181.1"/>
    </source>
</evidence>
<dbReference type="Gene3D" id="3.20.20.70">
    <property type="entry name" value="Aldolase class I"/>
    <property type="match status" value="1"/>
</dbReference>
<keyword evidence="6 8" id="KW-0411">Iron-sulfur</keyword>
<dbReference type="InterPro" id="IPR013785">
    <property type="entry name" value="Aldolase_TIM"/>
</dbReference>
<keyword evidence="4 8" id="KW-0460">Magnesium</keyword>
<feature type="binding site" evidence="8">
    <location>
        <begin position="49"/>
        <end position="51"/>
    </location>
    <ligand>
        <name>S-adenosyl-L-methionine</name>
        <dbReference type="ChEBI" id="CHEBI:59789"/>
    </ligand>
</feature>
<gene>
    <name evidence="8" type="primary">queE</name>
    <name evidence="10" type="ORF">G3O08_06670</name>
</gene>
<comment type="cofactor">
    <cofactor evidence="8">
        <name>Mg(2+)</name>
        <dbReference type="ChEBI" id="CHEBI:18420"/>
    </cofactor>
</comment>
<comment type="similarity">
    <text evidence="8">Belongs to the radical SAM superfamily. 7-carboxy-7-deazaguanine synthase family.</text>
</comment>
<comment type="function">
    <text evidence="8">Catalyzes the complex heterocyclic radical-mediated conversion of 6-carboxy-5,6,7,8-tetrahydropterin (CPH4) to 7-carboxy-7-deazaguanine (CDG), a step common to the biosynthetic pathways of all 7-deazapurine-containing compounds.</text>
</comment>
<comment type="subunit">
    <text evidence="8">Homodimer.</text>
</comment>
<dbReference type="SUPFAM" id="SSF102114">
    <property type="entry name" value="Radical SAM enzymes"/>
    <property type="match status" value="1"/>
</dbReference>
<proteinExistence type="inferred from homology"/>
<name>A0A7K3WQ82_9FLAO</name>
<dbReference type="InterPro" id="IPR058240">
    <property type="entry name" value="rSAM_sf"/>
</dbReference>
<evidence type="ECO:0000256" key="3">
    <source>
        <dbReference type="ARBA" id="ARBA00022723"/>
    </source>
</evidence>
<organism evidence="10 11">
    <name type="scientific">Cryomorpha ignava</name>
    <dbReference type="NCBI Taxonomy" id="101383"/>
    <lineage>
        <taxon>Bacteria</taxon>
        <taxon>Pseudomonadati</taxon>
        <taxon>Bacteroidota</taxon>
        <taxon>Flavobacteriia</taxon>
        <taxon>Flavobacteriales</taxon>
        <taxon>Cryomorphaceae</taxon>
        <taxon>Cryomorpha</taxon>
    </lineage>
</organism>
<dbReference type="Proteomes" id="UP000486602">
    <property type="component" value="Unassembled WGS sequence"/>
</dbReference>
<keyword evidence="11" id="KW-1185">Reference proteome</keyword>
<comment type="caution">
    <text evidence="8">Lacks conserved residue(s) required for the propagation of feature annotation.</text>
</comment>
<dbReference type="GO" id="GO:0008616">
    <property type="term" value="P:tRNA queuosine(34) biosynthetic process"/>
    <property type="evidence" value="ECO:0007669"/>
    <property type="project" value="UniProtKB-UniRule"/>
</dbReference>
<dbReference type="InterPro" id="IPR024924">
    <property type="entry name" value="7-CO-7-deazaguanine_synth-like"/>
</dbReference>
<evidence type="ECO:0000313" key="11">
    <source>
        <dbReference type="Proteomes" id="UP000486602"/>
    </source>
</evidence>
<reference evidence="10 11" key="1">
    <citation type="submission" date="2020-02" db="EMBL/GenBank/DDBJ databases">
        <title>Out from the shadows clarifying the taxonomy of the family Cryomorphaceae and related taxa by utilizing the GTDB taxonomic framework.</title>
        <authorList>
            <person name="Bowman J.P."/>
        </authorList>
    </citation>
    <scope>NUCLEOTIDE SEQUENCE [LARGE SCALE GENOMIC DNA]</scope>
    <source>
        <strain evidence="10 11">QSSC 1-22</strain>
    </source>
</reference>
<comment type="pathway">
    <text evidence="8">Purine metabolism; 7-cyano-7-deazaguanine biosynthesis.</text>
</comment>
<comment type="catalytic activity">
    <reaction evidence="8">
        <text>6-carboxy-5,6,7,8-tetrahydropterin + H(+) = 7-carboxy-7-carbaguanine + NH4(+)</text>
        <dbReference type="Rhea" id="RHEA:27974"/>
        <dbReference type="ChEBI" id="CHEBI:15378"/>
        <dbReference type="ChEBI" id="CHEBI:28938"/>
        <dbReference type="ChEBI" id="CHEBI:61032"/>
        <dbReference type="ChEBI" id="CHEBI:61036"/>
        <dbReference type="EC" id="4.3.99.3"/>
    </reaction>
</comment>
<feature type="binding site" evidence="8">
    <location>
        <position position="86"/>
    </location>
    <ligand>
        <name>S-adenosyl-L-methionine</name>
        <dbReference type="ChEBI" id="CHEBI:59789"/>
    </ligand>
</feature>
<dbReference type="UniPathway" id="UPA00391"/>
<evidence type="ECO:0000256" key="5">
    <source>
        <dbReference type="ARBA" id="ARBA00023004"/>
    </source>
</evidence>
<dbReference type="GO" id="GO:1904047">
    <property type="term" value="F:S-adenosyl-L-methionine binding"/>
    <property type="evidence" value="ECO:0007669"/>
    <property type="project" value="UniProtKB-UniRule"/>
</dbReference>
<dbReference type="SFLD" id="SFLDS00029">
    <property type="entry name" value="Radical_SAM"/>
    <property type="match status" value="1"/>
</dbReference>
<keyword evidence="3 8" id="KW-0479">Metal-binding</keyword>
<evidence type="ECO:0000259" key="9">
    <source>
        <dbReference type="PROSITE" id="PS51918"/>
    </source>
</evidence>
<dbReference type="EMBL" id="JAAGVY010000008">
    <property type="protein sequence ID" value="NEN23181.1"/>
    <property type="molecule type" value="Genomic_DNA"/>
</dbReference>
<keyword evidence="1 8" id="KW-0004">4Fe-4S</keyword>
<evidence type="ECO:0000256" key="8">
    <source>
        <dbReference type="HAMAP-Rule" id="MF_00917"/>
    </source>
</evidence>
<dbReference type="HAMAP" id="MF_00917">
    <property type="entry name" value="QueE"/>
    <property type="match status" value="1"/>
</dbReference>
<feature type="binding site" evidence="8">
    <location>
        <position position="43"/>
    </location>
    <ligand>
        <name>[4Fe-4S] cluster</name>
        <dbReference type="ChEBI" id="CHEBI:49883"/>
        <note>4Fe-4S-S-AdoMet</note>
    </ligand>
</feature>
<dbReference type="InterPro" id="IPR007197">
    <property type="entry name" value="rSAM"/>
</dbReference>
<feature type="binding site" evidence="8">
    <location>
        <begin position="24"/>
        <end position="26"/>
    </location>
    <ligand>
        <name>substrate</name>
    </ligand>
</feature>
<dbReference type="PROSITE" id="PS51918">
    <property type="entry name" value="RADICAL_SAM"/>
    <property type="match status" value="1"/>
</dbReference>
<evidence type="ECO:0000256" key="6">
    <source>
        <dbReference type="ARBA" id="ARBA00023014"/>
    </source>
</evidence>